<evidence type="ECO:0000313" key="3">
    <source>
        <dbReference type="Proteomes" id="UP000724686"/>
    </source>
</evidence>
<dbReference type="EMBL" id="JAFFPU010000033">
    <property type="protein sequence ID" value="MBM9577322.1"/>
    <property type="molecule type" value="Genomic_DNA"/>
</dbReference>
<keyword evidence="2" id="KW-0808">Transferase</keyword>
<name>A0ABS2UDK6_9LEPT</name>
<protein>
    <submittedName>
        <fullName evidence="2">NTP transferase domain-containing protein</fullName>
    </submittedName>
</protein>
<evidence type="ECO:0000259" key="1">
    <source>
        <dbReference type="Pfam" id="PF00483"/>
    </source>
</evidence>
<dbReference type="Proteomes" id="UP000724686">
    <property type="component" value="Unassembled WGS sequence"/>
</dbReference>
<feature type="domain" description="Nucleotidyl transferase" evidence="1">
    <location>
        <begin position="7"/>
        <end position="226"/>
    </location>
</feature>
<gene>
    <name evidence="2" type="ORF">JWG45_09175</name>
</gene>
<dbReference type="GO" id="GO:0016740">
    <property type="term" value="F:transferase activity"/>
    <property type="evidence" value="ECO:0007669"/>
    <property type="project" value="UniProtKB-KW"/>
</dbReference>
<comment type="caution">
    <text evidence="2">The sequence shown here is derived from an EMBL/GenBank/DDBJ whole genome shotgun (WGS) entry which is preliminary data.</text>
</comment>
<dbReference type="PANTHER" id="PTHR22572">
    <property type="entry name" value="SUGAR-1-PHOSPHATE GUANYL TRANSFERASE"/>
    <property type="match status" value="1"/>
</dbReference>
<dbReference type="InterPro" id="IPR005835">
    <property type="entry name" value="NTP_transferase_dom"/>
</dbReference>
<accession>A0ABS2UDK6</accession>
<proteinExistence type="predicted"/>
<dbReference type="RefSeq" id="WP_205279456.1">
    <property type="nucleotide sequence ID" value="NZ_JAFFPU010000033.1"/>
</dbReference>
<dbReference type="Gene3D" id="3.90.550.10">
    <property type="entry name" value="Spore Coat Polysaccharide Biosynthesis Protein SpsA, Chain A"/>
    <property type="match status" value="1"/>
</dbReference>
<dbReference type="SUPFAM" id="SSF53448">
    <property type="entry name" value="Nucleotide-diphospho-sugar transferases"/>
    <property type="match status" value="1"/>
</dbReference>
<dbReference type="InterPro" id="IPR050486">
    <property type="entry name" value="Mannose-1P_guanyltransferase"/>
</dbReference>
<dbReference type="InterPro" id="IPR029044">
    <property type="entry name" value="Nucleotide-diphossugar_trans"/>
</dbReference>
<organism evidence="2 3">
    <name type="scientific">Leptospira ainlahdjerensis</name>
    <dbReference type="NCBI Taxonomy" id="2810033"/>
    <lineage>
        <taxon>Bacteria</taxon>
        <taxon>Pseudomonadati</taxon>
        <taxon>Spirochaetota</taxon>
        <taxon>Spirochaetia</taxon>
        <taxon>Leptospirales</taxon>
        <taxon>Leptospiraceae</taxon>
        <taxon>Leptospira</taxon>
    </lineage>
</organism>
<dbReference type="Pfam" id="PF00483">
    <property type="entry name" value="NTP_transferase"/>
    <property type="match status" value="1"/>
</dbReference>
<sequence length="237" mass="26514">MNTPMFILAGGFGTRLKSVVSELPKPLAPVEGKPFLQYLLERWMDQGLSCFVLLLHHKADHIIRFIQEYQNELPKSVDFFFVTESVPLGTGGSVANAVKELRFEGDFFVSNADTWLGPKSVSKMADSIGYGIGITEVKDASRYGLVEVNDKKIVQFHEKTGSIGGGWINAGVYKLGSSLFKAWDRKPFSMEVDLFPKIILDHGLNAIELESEFIDIGIPEDYSRFQKWIQSGKSFPL</sequence>
<reference evidence="2 3" key="1">
    <citation type="submission" date="2021-02" db="EMBL/GenBank/DDBJ databases">
        <title>Leptospira ainlahdjerensis sp. nov., Leptospira ainazelensis sp. nov., Leptospira abararensis sp. nov. and Leptospira chreensis sp. nov., four new species isolated from water sources in Algeria.</title>
        <authorList>
            <person name="Amara Korba A."/>
            <person name="Kainiu M."/>
            <person name="Vincent A.T."/>
            <person name="Mariet J.-F."/>
            <person name="Veyrier F.J."/>
            <person name="Goarant C."/>
            <person name="Picardeau M."/>
        </authorList>
    </citation>
    <scope>NUCLEOTIDE SEQUENCE [LARGE SCALE GENOMIC DNA]</scope>
    <source>
        <strain evidence="2 3">201903070</strain>
    </source>
</reference>
<evidence type="ECO:0000313" key="2">
    <source>
        <dbReference type="EMBL" id="MBM9577322.1"/>
    </source>
</evidence>
<keyword evidence="3" id="KW-1185">Reference proteome</keyword>